<accession>A0A3N0XNC8</accession>
<evidence type="ECO:0000256" key="1">
    <source>
        <dbReference type="SAM" id="SignalP"/>
    </source>
</evidence>
<dbReference type="AlphaFoldDB" id="A0A3N0XNC8"/>
<feature type="chain" id="PRO_5018243640" evidence="1">
    <location>
        <begin position="18"/>
        <end position="115"/>
    </location>
</feature>
<gene>
    <name evidence="2" type="ORF">DPX16_0183</name>
</gene>
<dbReference type="Proteomes" id="UP000281406">
    <property type="component" value="Unassembled WGS sequence"/>
</dbReference>
<keyword evidence="3" id="KW-1185">Reference proteome</keyword>
<name>A0A3N0XNC8_ANAGA</name>
<dbReference type="EMBL" id="RJVU01067817">
    <property type="protein sequence ID" value="ROI81665.1"/>
    <property type="molecule type" value="Genomic_DNA"/>
</dbReference>
<comment type="caution">
    <text evidence="2">The sequence shown here is derived from an EMBL/GenBank/DDBJ whole genome shotgun (WGS) entry which is preliminary data.</text>
</comment>
<protein>
    <submittedName>
        <fullName evidence="2">Uncharacterized protein</fullName>
    </submittedName>
</protein>
<keyword evidence="1" id="KW-0732">Signal</keyword>
<evidence type="ECO:0000313" key="2">
    <source>
        <dbReference type="EMBL" id="ROI81665.1"/>
    </source>
</evidence>
<reference evidence="2 3" key="1">
    <citation type="submission" date="2018-10" db="EMBL/GenBank/DDBJ databases">
        <title>Genome assembly for a Yunnan-Guizhou Plateau 3E fish, Anabarilius grahami (Regan), and its evolutionary and genetic applications.</title>
        <authorList>
            <person name="Jiang W."/>
        </authorList>
    </citation>
    <scope>NUCLEOTIDE SEQUENCE [LARGE SCALE GENOMIC DNA]</scope>
    <source>
        <strain evidence="2">AG-KIZ</strain>
        <tissue evidence="2">Muscle</tissue>
    </source>
</reference>
<proteinExistence type="predicted"/>
<dbReference type="OrthoDB" id="3263820at2759"/>
<feature type="signal peptide" evidence="1">
    <location>
        <begin position="1"/>
        <end position="17"/>
    </location>
</feature>
<organism evidence="2 3">
    <name type="scientific">Anabarilius grahami</name>
    <name type="common">Kanglang fish</name>
    <name type="synonym">Barilius grahami</name>
    <dbReference type="NCBI Taxonomy" id="495550"/>
    <lineage>
        <taxon>Eukaryota</taxon>
        <taxon>Metazoa</taxon>
        <taxon>Chordata</taxon>
        <taxon>Craniata</taxon>
        <taxon>Vertebrata</taxon>
        <taxon>Euteleostomi</taxon>
        <taxon>Actinopterygii</taxon>
        <taxon>Neopterygii</taxon>
        <taxon>Teleostei</taxon>
        <taxon>Ostariophysi</taxon>
        <taxon>Cypriniformes</taxon>
        <taxon>Xenocyprididae</taxon>
        <taxon>Xenocypridinae</taxon>
        <taxon>Xenocypridinae incertae sedis</taxon>
        <taxon>Anabarilius</taxon>
    </lineage>
</organism>
<sequence>MWPVLCAIHLNPIVVFPTTLTCGNNRPNDRHFLEDFVADLKVLLSSGIQCKGTMNDTKGRWATLGEDAKRKYTEEAAAPRAHGQALSPEMRDARIKMHLKKLKLEVWKEASFARH</sequence>
<evidence type="ECO:0000313" key="3">
    <source>
        <dbReference type="Proteomes" id="UP000281406"/>
    </source>
</evidence>